<proteinExistence type="predicted"/>
<dbReference type="AlphaFoldDB" id="A0A3N1D1H5"/>
<feature type="transmembrane region" description="Helical" evidence="2">
    <location>
        <begin position="201"/>
        <end position="224"/>
    </location>
</feature>
<keyword evidence="4" id="KW-1185">Reference proteome</keyword>
<dbReference type="Proteomes" id="UP000272400">
    <property type="component" value="Unassembled WGS sequence"/>
</dbReference>
<sequence>MVIPVLASLPLLAAGGFMLWLAAVSLWELLKGPSHRKVECARLPYEDERQGVRLVGRAGPGPDGPLKAPISGRPCVWWSVRSHGEPMSQGSSGDKRPSLPSGHRTSSVPFAVADDSGEALVPIGELTVGGVEHGRERRSSHPDLQRVVLVEREAILEVGALIDVFGRPDHGSPGVQAVLADDLRVGLATGHSAVRSGIGHILLSLVIAAACFGCATLLLSLLWIT</sequence>
<evidence type="ECO:0000313" key="4">
    <source>
        <dbReference type="Proteomes" id="UP000272400"/>
    </source>
</evidence>
<name>A0A3N1D1H5_9ACTN</name>
<organism evidence="3 4">
    <name type="scientific">Actinocorallia herbida</name>
    <dbReference type="NCBI Taxonomy" id="58109"/>
    <lineage>
        <taxon>Bacteria</taxon>
        <taxon>Bacillati</taxon>
        <taxon>Actinomycetota</taxon>
        <taxon>Actinomycetes</taxon>
        <taxon>Streptosporangiales</taxon>
        <taxon>Thermomonosporaceae</taxon>
        <taxon>Actinocorallia</taxon>
    </lineage>
</organism>
<evidence type="ECO:0000256" key="2">
    <source>
        <dbReference type="SAM" id="Phobius"/>
    </source>
</evidence>
<keyword evidence="2" id="KW-0812">Transmembrane</keyword>
<dbReference type="OrthoDB" id="3469619at2"/>
<feature type="transmembrane region" description="Helical" evidence="2">
    <location>
        <begin position="6"/>
        <end position="27"/>
    </location>
</feature>
<comment type="caution">
    <text evidence="3">The sequence shown here is derived from an EMBL/GenBank/DDBJ whole genome shotgun (WGS) entry which is preliminary data.</text>
</comment>
<evidence type="ECO:0008006" key="5">
    <source>
        <dbReference type="Google" id="ProtNLM"/>
    </source>
</evidence>
<protein>
    <recommendedName>
        <fullName evidence="5">RING-type E3 ubiquitin transferase</fullName>
    </recommendedName>
</protein>
<gene>
    <name evidence="3" type="ORF">EDD29_4992</name>
</gene>
<keyword evidence="2" id="KW-1133">Transmembrane helix</keyword>
<evidence type="ECO:0000256" key="1">
    <source>
        <dbReference type="SAM" id="MobiDB-lite"/>
    </source>
</evidence>
<dbReference type="RefSeq" id="WP_123666677.1">
    <property type="nucleotide sequence ID" value="NZ_RJKE01000001.1"/>
</dbReference>
<reference evidence="3 4" key="1">
    <citation type="submission" date="2018-11" db="EMBL/GenBank/DDBJ databases">
        <title>Sequencing the genomes of 1000 actinobacteria strains.</title>
        <authorList>
            <person name="Klenk H.-P."/>
        </authorList>
    </citation>
    <scope>NUCLEOTIDE SEQUENCE [LARGE SCALE GENOMIC DNA]</scope>
    <source>
        <strain evidence="3 4">DSM 44254</strain>
    </source>
</reference>
<accession>A0A3N1D1H5</accession>
<keyword evidence="2" id="KW-0472">Membrane</keyword>
<dbReference type="EMBL" id="RJKE01000001">
    <property type="protein sequence ID" value="ROO87387.1"/>
    <property type="molecule type" value="Genomic_DNA"/>
</dbReference>
<feature type="region of interest" description="Disordered" evidence="1">
    <location>
        <begin position="83"/>
        <end position="108"/>
    </location>
</feature>
<evidence type="ECO:0000313" key="3">
    <source>
        <dbReference type="EMBL" id="ROO87387.1"/>
    </source>
</evidence>